<comment type="caution">
    <text evidence="4">The sequence shown here is derived from an EMBL/GenBank/DDBJ whole genome shotgun (WGS) entry which is preliminary data.</text>
</comment>
<dbReference type="AlphaFoldDB" id="A0A8H4KUI5"/>
<sequence length="707" mass="80497">MPKRKEEIEQLGSAKRIKYEPGDDLNCPTSLICCPISPNSSEGEHPYAQLYLLRTNTINSCGTDSWTPPSPDSQLPEAIASQLQPPQPQPPRSPKNRLPRLPRLLPAAPDAPPEQAAKPKEKEALVVSPFTTHEDRLSERDAPLYNRPENGQVNGYVKFHWPSRGPSRRPSEPVPLLLEDDVEDITANITRSPTPDRSSSIITLVDPLSAHEITYLPDRPVSLSTLAMKRFPEPLQQSRASLPVSSQGSSLALATDGPRMSPPQFGFQAKMDNIDRRLFEFYIKNWCPGRSVLCDTNLWLKDLAPMHNIEGILHAIQSLAGIYIYDYLPDERVRNRVNQRYTQANQYYTTLLNAPESRENGKGQEVITMAVLLSMQDVILPERRRKKPHKPRWLKGFKQGAYFLHATDPGNRYWMDDNTQYNALRISQSIIVGRAVILAQPMIALPAPNTMNPEEEAHKFSWLTYGTERDMYEIHGGCGFSKKLLHLMSQVTYCAARLQQEPKSAIVPMTATYLMRTLKEMRQWSREGKDWELARKYSPTIDWVRDKADDVIIDSSQIMTEVTAEAWRITAIIYYQCRLLRLPRNHPDVVANLEDLAKCIRIMPTSGPQFTAQAPLLPVFFLGLLATRPEHKAISKGWFEQVVSTPVRSSVPPLYRALERIWTWIDNEVDFPPELATLPKSIGERYPWWEHLVAKVLDEEEETLCLT</sequence>
<dbReference type="GO" id="GO:0005634">
    <property type="term" value="C:nucleus"/>
    <property type="evidence" value="ECO:0007669"/>
    <property type="project" value="UniProtKB-SubCell"/>
</dbReference>
<dbReference type="PANTHER" id="PTHR37534">
    <property type="entry name" value="TRANSCRIPTIONAL ACTIVATOR PROTEIN UGA3"/>
    <property type="match status" value="1"/>
</dbReference>
<evidence type="ECO:0000256" key="3">
    <source>
        <dbReference type="SAM" id="MobiDB-lite"/>
    </source>
</evidence>
<name>A0A8H4KUI5_9HYPO</name>
<dbReference type="PANTHER" id="PTHR37534:SF7">
    <property type="entry name" value="TRANSCRIPTIONAL ACTIVATOR PROTEIN UGA3"/>
    <property type="match status" value="1"/>
</dbReference>
<comment type="subcellular location">
    <subcellularLocation>
        <location evidence="1">Nucleus</location>
    </subcellularLocation>
</comment>
<reference evidence="4" key="1">
    <citation type="submission" date="2020-01" db="EMBL/GenBank/DDBJ databases">
        <title>Identification and distribution of gene clusters putatively required for synthesis of sphingolipid metabolism inhibitors in phylogenetically diverse species of the filamentous fungus Fusarium.</title>
        <authorList>
            <person name="Kim H.-S."/>
            <person name="Busman M."/>
            <person name="Brown D.W."/>
            <person name="Divon H."/>
            <person name="Uhlig S."/>
            <person name="Proctor R.H."/>
        </authorList>
    </citation>
    <scope>NUCLEOTIDE SEQUENCE</scope>
    <source>
        <strain evidence="4">NRRL 53441</strain>
    </source>
</reference>
<dbReference type="Proteomes" id="UP000605986">
    <property type="component" value="Unassembled WGS sequence"/>
</dbReference>
<dbReference type="GO" id="GO:0000976">
    <property type="term" value="F:transcription cis-regulatory region binding"/>
    <property type="evidence" value="ECO:0007669"/>
    <property type="project" value="TreeGrafter"/>
</dbReference>
<evidence type="ECO:0000256" key="2">
    <source>
        <dbReference type="ARBA" id="ARBA00023242"/>
    </source>
</evidence>
<dbReference type="OrthoDB" id="3597252at2759"/>
<dbReference type="GO" id="GO:0045944">
    <property type="term" value="P:positive regulation of transcription by RNA polymerase II"/>
    <property type="evidence" value="ECO:0007669"/>
    <property type="project" value="TreeGrafter"/>
</dbReference>
<gene>
    <name evidence="4" type="ORF">F53441_1857</name>
</gene>
<dbReference type="EMBL" id="JAADJG010000075">
    <property type="protein sequence ID" value="KAF4455919.1"/>
    <property type="molecule type" value="Genomic_DNA"/>
</dbReference>
<dbReference type="GO" id="GO:0003700">
    <property type="term" value="F:DNA-binding transcription factor activity"/>
    <property type="evidence" value="ECO:0007669"/>
    <property type="project" value="TreeGrafter"/>
</dbReference>
<proteinExistence type="predicted"/>
<evidence type="ECO:0000313" key="4">
    <source>
        <dbReference type="EMBL" id="KAF4455919.1"/>
    </source>
</evidence>
<accession>A0A8H4KUI5</accession>
<dbReference type="InterPro" id="IPR021858">
    <property type="entry name" value="Fun_TF"/>
</dbReference>
<keyword evidence="5" id="KW-1185">Reference proteome</keyword>
<evidence type="ECO:0000256" key="1">
    <source>
        <dbReference type="ARBA" id="ARBA00004123"/>
    </source>
</evidence>
<keyword evidence="2" id="KW-0539">Nucleus</keyword>
<feature type="compositionally biased region" description="Low complexity" evidence="3">
    <location>
        <begin position="101"/>
        <end position="116"/>
    </location>
</feature>
<protein>
    <submittedName>
        <fullName evidence="4">Uncharacterized protein</fullName>
    </submittedName>
</protein>
<evidence type="ECO:0000313" key="5">
    <source>
        <dbReference type="Proteomes" id="UP000605986"/>
    </source>
</evidence>
<organism evidence="4 5">
    <name type="scientific">Fusarium austroafricanum</name>
    <dbReference type="NCBI Taxonomy" id="2364996"/>
    <lineage>
        <taxon>Eukaryota</taxon>
        <taxon>Fungi</taxon>
        <taxon>Dikarya</taxon>
        <taxon>Ascomycota</taxon>
        <taxon>Pezizomycotina</taxon>
        <taxon>Sordariomycetes</taxon>
        <taxon>Hypocreomycetidae</taxon>
        <taxon>Hypocreales</taxon>
        <taxon>Nectriaceae</taxon>
        <taxon>Fusarium</taxon>
        <taxon>Fusarium concolor species complex</taxon>
    </lineage>
</organism>
<dbReference type="Pfam" id="PF11951">
    <property type="entry name" value="Fungal_trans_2"/>
    <property type="match status" value="1"/>
</dbReference>
<feature type="region of interest" description="Disordered" evidence="3">
    <location>
        <begin position="82"/>
        <end position="124"/>
    </location>
</feature>